<protein>
    <submittedName>
        <fullName evidence="1">Uncharacterized protein</fullName>
    </submittedName>
</protein>
<evidence type="ECO:0000313" key="1">
    <source>
        <dbReference type="EMBL" id="JAA82927.1"/>
    </source>
</evidence>
<reference evidence="1" key="1">
    <citation type="journal article" date="2013" name="BMC Genomics">
        <title>Unscrambling butterfly oogenesis.</title>
        <authorList>
            <person name="Carter J.M."/>
            <person name="Baker S.C."/>
            <person name="Pink R."/>
            <person name="Carter D.R."/>
            <person name="Collins A."/>
            <person name="Tomlin J."/>
            <person name="Gibbs M."/>
            <person name="Breuker C.J."/>
        </authorList>
    </citation>
    <scope>NUCLEOTIDE SEQUENCE</scope>
    <source>
        <tissue evidence="1">Ovary</tissue>
    </source>
</reference>
<organism evidence="1">
    <name type="scientific">Pararge aegeria</name>
    <name type="common">speckled wood butterfly</name>
    <dbReference type="NCBI Taxonomy" id="116150"/>
    <lineage>
        <taxon>Eukaryota</taxon>
        <taxon>Metazoa</taxon>
        <taxon>Ecdysozoa</taxon>
        <taxon>Arthropoda</taxon>
        <taxon>Hexapoda</taxon>
        <taxon>Insecta</taxon>
        <taxon>Pterygota</taxon>
        <taxon>Neoptera</taxon>
        <taxon>Endopterygota</taxon>
        <taxon>Lepidoptera</taxon>
        <taxon>Glossata</taxon>
        <taxon>Ditrysia</taxon>
        <taxon>Papilionoidea</taxon>
        <taxon>Nymphalidae</taxon>
        <taxon>Satyrinae</taxon>
        <taxon>Satyrini</taxon>
        <taxon>Parargina</taxon>
        <taxon>Pararge</taxon>
    </lineage>
</organism>
<proteinExistence type="predicted"/>
<dbReference type="EMBL" id="GAIX01009633">
    <property type="protein sequence ID" value="JAA82927.1"/>
    <property type="molecule type" value="Transcribed_RNA"/>
</dbReference>
<feature type="non-terminal residue" evidence="1">
    <location>
        <position position="1"/>
    </location>
</feature>
<name>S4PUV4_9NEOP</name>
<reference evidence="1" key="2">
    <citation type="submission" date="2013-05" db="EMBL/GenBank/DDBJ databases">
        <authorList>
            <person name="Carter J.-M."/>
            <person name="Baker S.C."/>
            <person name="Pink R."/>
            <person name="Carter D.R.F."/>
            <person name="Collins A."/>
            <person name="Tomlin J."/>
            <person name="Gibbs M."/>
            <person name="Breuker C.J."/>
        </authorList>
    </citation>
    <scope>NUCLEOTIDE SEQUENCE</scope>
    <source>
        <tissue evidence="1">Ovary</tissue>
    </source>
</reference>
<accession>S4PUV4</accession>
<dbReference type="AlphaFoldDB" id="S4PUV4"/>
<sequence>IDYRYLKKKKNPNTPDINSICASRVSYRGNILICRFTCWGWPYERVDNRNKNMSHIDKGCYVSPPVAPIQKSDDLAKSHSRFF</sequence>